<protein>
    <submittedName>
        <fullName evidence="2">Uncharacterized protein</fullName>
    </submittedName>
</protein>
<organism evidence="2 3">
    <name type="scientific">Winogradskya consettensis</name>
    <dbReference type="NCBI Taxonomy" id="113560"/>
    <lineage>
        <taxon>Bacteria</taxon>
        <taxon>Bacillati</taxon>
        <taxon>Actinomycetota</taxon>
        <taxon>Actinomycetes</taxon>
        <taxon>Micromonosporales</taxon>
        <taxon>Micromonosporaceae</taxon>
        <taxon>Winogradskya</taxon>
    </lineage>
</organism>
<evidence type="ECO:0000256" key="1">
    <source>
        <dbReference type="SAM" id="MobiDB-lite"/>
    </source>
</evidence>
<gene>
    <name evidence="2" type="ORF">Aco04nite_21880</name>
</gene>
<evidence type="ECO:0000313" key="2">
    <source>
        <dbReference type="EMBL" id="GIM70746.1"/>
    </source>
</evidence>
<name>A0A919SF88_9ACTN</name>
<dbReference type="EMBL" id="BOQP01000008">
    <property type="protein sequence ID" value="GIM70746.1"/>
    <property type="molecule type" value="Genomic_DNA"/>
</dbReference>
<feature type="region of interest" description="Disordered" evidence="1">
    <location>
        <begin position="1"/>
        <end position="64"/>
    </location>
</feature>
<evidence type="ECO:0000313" key="3">
    <source>
        <dbReference type="Proteomes" id="UP000680865"/>
    </source>
</evidence>
<dbReference type="Proteomes" id="UP000680865">
    <property type="component" value="Unassembled WGS sequence"/>
</dbReference>
<comment type="caution">
    <text evidence="2">The sequence shown here is derived from an EMBL/GenBank/DDBJ whole genome shotgun (WGS) entry which is preliminary data.</text>
</comment>
<keyword evidence="3" id="KW-1185">Reference proteome</keyword>
<accession>A0A919SF88</accession>
<dbReference type="AlphaFoldDB" id="A0A919SF88"/>
<feature type="compositionally biased region" description="Low complexity" evidence="1">
    <location>
        <begin position="51"/>
        <end position="64"/>
    </location>
</feature>
<proteinExistence type="predicted"/>
<sequence>MTLSAVSAPRKETSVTPDHPSPDKTPTRPHNRPAAGLYFPAEPAARDDPSDASADARSPTWADS</sequence>
<reference evidence="2" key="1">
    <citation type="submission" date="2021-03" db="EMBL/GenBank/DDBJ databases">
        <title>Whole genome shotgun sequence of Actinoplanes consettensis NBRC 14913.</title>
        <authorList>
            <person name="Komaki H."/>
            <person name="Tamura T."/>
        </authorList>
    </citation>
    <scope>NUCLEOTIDE SEQUENCE</scope>
    <source>
        <strain evidence="2">NBRC 14913</strain>
    </source>
</reference>